<keyword evidence="1" id="KW-0812">Transmembrane</keyword>
<dbReference type="Gene3D" id="3.30.470.20">
    <property type="entry name" value="ATP-grasp fold, B domain"/>
    <property type="match status" value="1"/>
</dbReference>
<keyword evidence="1" id="KW-1133">Transmembrane helix</keyword>
<evidence type="ECO:0000259" key="2">
    <source>
        <dbReference type="PROSITE" id="PS50975"/>
    </source>
</evidence>
<evidence type="ECO:0000256" key="1">
    <source>
        <dbReference type="SAM" id="Phobius"/>
    </source>
</evidence>
<dbReference type="Gene3D" id="3.30.1490.20">
    <property type="entry name" value="ATP-grasp fold, A domain"/>
    <property type="match status" value="1"/>
</dbReference>
<protein>
    <recommendedName>
        <fullName evidence="2">ATP-grasp domain-containing protein</fullName>
    </recommendedName>
</protein>
<reference evidence="3" key="1">
    <citation type="journal article" date="2020" name="Nature">
        <title>Giant virus diversity and host interactions through global metagenomics.</title>
        <authorList>
            <person name="Schulz F."/>
            <person name="Roux S."/>
            <person name="Paez-Espino D."/>
            <person name="Jungbluth S."/>
            <person name="Walsh D.A."/>
            <person name="Denef V.J."/>
            <person name="McMahon K.D."/>
            <person name="Konstantinidis K.T."/>
            <person name="Eloe-Fadrosh E.A."/>
            <person name="Kyrpides N.C."/>
            <person name="Woyke T."/>
        </authorList>
    </citation>
    <scope>NUCLEOTIDE SEQUENCE</scope>
    <source>
        <strain evidence="3">GVMAG-M-3300025860-12</strain>
    </source>
</reference>
<dbReference type="InterPro" id="IPR011761">
    <property type="entry name" value="ATP-grasp"/>
</dbReference>
<evidence type="ECO:0000313" key="3">
    <source>
        <dbReference type="EMBL" id="QHU00317.1"/>
    </source>
</evidence>
<feature type="transmembrane region" description="Helical" evidence="1">
    <location>
        <begin position="6"/>
        <end position="22"/>
    </location>
</feature>
<dbReference type="EMBL" id="MN740325">
    <property type="protein sequence ID" value="QHU00317.1"/>
    <property type="molecule type" value="Genomic_DNA"/>
</dbReference>
<dbReference type="InterPro" id="IPR029465">
    <property type="entry name" value="ATPgrasp_TupA"/>
</dbReference>
<organism evidence="3">
    <name type="scientific">viral metagenome</name>
    <dbReference type="NCBI Taxonomy" id="1070528"/>
    <lineage>
        <taxon>unclassified sequences</taxon>
        <taxon>metagenomes</taxon>
        <taxon>organismal metagenomes</taxon>
    </lineage>
</organism>
<dbReference type="AlphaFoldDB" id="A0A6C0J6U7"/>
<proteinExistence type="predicted"/>
<dbReference type="GO" id="GO:0046872">
    <property type="term" value="F:metal ion binding"/>
    <property type="evidence" value="ECO:0007669"/>
    <property type="project" value="InterPro"/>
</dbReference>
<keyword evidence="1" id="KW-0472">Membrane</keyword>
<dbReference type="SUPFAM" id="SSF56059">
    <property type="entry name" value="Glutathione synthetase ATP-binding domain-like"/>
    <property type="match status" value="1"/>
</dbReference>
<dbReference type="PROSITE" id="PS50975">
    <property type="entry name" value="ATP_GRASP"/>
    <property type="match status" value="1"/>
</dbReference>
<dbReference type="InterPro" id="IPR013815">
    <property type="entry name" value="ATP_grasp_subdomain_1"/>
</dbReference>
<sequence>MFTNIFVLFVMFVIINIIYLTHKNKDINYNFLNVINNWNIVYNNYSFLNYNLQELNNKIIAPKIIKSIGIKTPKIYYHGNINNVNKDIFKKKAYIIKPENGHSSNNVFLINNSINIFDGKKYNYNDFKKIFNYTKKNNNVIIEEYILNYNSFNKYGINDDFKVYTFKGTPELILHKFYENNKYYCCWYDSSLNIINRIRISNDYDSIIKQKYIDKKYLRKLLDTVKYVGNKIFIDVFVRLDFYLDNNFNFVFGEVTPRPCSGICFTPNGIKLLNQLSKKHKLHYKFL</sequence>
<dbReference type="Pfam" id="PF14305">
    <property type="entry name" value="ATPgrasp_TupA"/>
    <property type="match status" value="1"/>
</dbReference>
<feature type="domain" description="ATP-grasp" evidence="2">
    <location>
        <begin position="62"/>
        <end position="281"/>
    </location>
</feature>
<accession>A0A6C0J6U7</accession>
<name>A0A6C0J6U7_9ZZZZ</name>
<dbReference type="GO" id="GO:0005524">
    <property type="term" value="F:ATP binding"/>
    <property type="evidence" value="ECO:0007669"/>
    <property type="project" value="InterPro"/>
</dbReference>